<dbReference type="Gene3D" id="3.20.20.80">
    <property type="entry name" value="Glycosidases"/>
    <property type="match status" value="1"/>
</dbReference>
<evidence type="ECO:0000313" key="1">
    <source>
        <dbReference type="EMBL" id="PEN06050.1"/>
    </source>
</evidence>
<gene>
    <name evidence="1" type="ORF">CRI93_11260</name>
</gene>
<dbReference type="InterPro" id="IPR055151">
    <property type="entry name" value="GH113"/>
</dbReference>
<dbReference type="Proteomes" id="UP000221024">
    <property type="component" value="Unassembled WGS sequence"/>
</dbReference>
<protein>
    <recommendedName>
        <fullName evidence="3">GTA TIM-barrel-like domain-containing protein</fullName>
    </recommendedName>
</protein>
<comment type="caution">
    <text evidence="1">The sequence shown here is derived from an EMBL/GenBank/DDBJ whole genome shotgun (WGS) entry which is preliminary data.</text>
</comment>
<dbReference type="SUPFAM" id="SSF51445">
    <property type="entry name" value="(Trans)glycosidases"/>
    <property type="match status" value="1"/>
</dbReference>
<reference evidence="1 2" key="1">
    <citation type="submission" date="2017-10" db="EMBL/GenBank/DDBJ databases">
        <title>Draft genome of Longimonas halophila.</title>
        <authorList>
            <person name="Goh K.M."/>
            <person name="Shamsir M.S."/>
            <person name="Lim S.W."/>
        </authorList>
    </citation>
    <scope>NUCLEOTIDE SEQUENCE [LARGE SCALE GENOMIC DNA]</scope>
    <source>
        <strain evidence="1 2">KCTC 42399</strain>
    </source>
</reference>
<dbReference type="InterPro" id="IPR017853">
    <property type="entry name" value="GH"/>
</dbReference>
<dbReference type="CDD" id="cd19608">
    <property type="entry name" value="GH113_mannanase-like"/>
    <property type="match status" value="1"/>
</dbReference>
<sequence>MPDSARLWAVTLDAREPPTDADLDRLAALGTTHLTLIPFGFQRTANTPRIRLNTDAGWYSESDQGIRTLAQMADDRGMGLILKPHLWLGSYNTDGQERNAIGFETEAEWTEWEAAYTRFLMHYARLARDVAADVLVVGTELARAAHERPDFWRALITEVRSVYRGDLTYAANWYDEYETIPFWNALDYIGVQAYFPLSDANEPSTEALIRGWDAHVDALQEVAARAERPVLFTEAGYRSVRTAAAKPWVWPDRHADDPSSHAPELQARLYEALFTRFSEVPWFAGIVLWKWHPARNADRPQSFTPQGKPAEDVIRRGFAQEPLADS</sequence>
<dbReference type="EMBL" id="PDEP01000010">
    <property type="protein sequence ID" value="PEN06050.1"/>
    <property type="molecule type" value="Genomic_DNA"/>
</dbReference>
<evidence type="ECO:0008006" key="3">
    <source>
        <dbReference type="Google" id="ProtNLM"/>
    </source>
</evidence>
<organism evidence="1 2">
    <name type="scientific">Longimonas halophila</name>
    <dbReference type="NCBI Taxonomy" id="1469170"/>
    <lineage>
        <taxon>Bacteria</taxon>
        <taxon>Pseudomonadati</taxon>
        <taxon>Rhodothermota</taxon>
        <taxon>Rhodothermia</taxon>
        <taxon>Rhodothermales</taxon>
        <taxon>Salisaetaceae</taxon>
        <taxon>Longimonas</taxon>
    </lineage>
</organism>
<dbReference type="Pfam" id="PF22612">
    <property type="entry name" value="GH113"/>
    <property type="match status" value="1"/>
</dbReference>
<name>A0A2H3NJR7_9BACT</name>
<keyword evidence="2" id="KW-1185">Reference proteome</keyword>
<dbReference type="OrthoDB" id="9773531at2"/>
<evidence type="ECO:0000313" key="2">
    <source>
        <dbReference type="Proteomes" id="UP000221024"/>
    </source>
</evidence>
<dbReference type="AlphaFoldDB" id="A0A2H3NJR7"/>
<dbReference type="RefSeq" id="WP_098062739.1">
    <property type="nucleotide sequence ID" value="NZ_PDEP01000010.1"/>
</dbReference>
<proteinExistence type="predicted"/>
<accession>A0A2H3NJR7</accession>